<feature type="domain" description="Insulin-like" evidence="9">
    <location>
        <begin position="37"/>
        <end position="203"/>
    </location>
</feature>
<evidence type="ECO:0000256" key="7">
    <source>
        <dbReference type="SAM" id="MobiDB-lite"/>
    </source>
</evidence>
<feature type="signal peptide" evidence="8">
    <location>
        <begin position="1"/>
        <end position="25"/>
    </location>
</feature>
<dbReference type="PANTHER" id="PTHR20968">
    <property type="entry name" value="ILGF DOMAIN-CONTAINING PROTEIN"/>
    <property type="match status" value="1"/>
</dbReference>
<keyword evidence="11" id="KW-1185">Reference proteome</keyword>
<evidence type="ECO:0000313" key="10">
    <source>
        <dbReference type="EMBL" id="KAG8455183.1"/>
    </source>
</evidence>
<keyword evidence="4" id="KW-0964">Secreted</keyword>
<keyword evidence="6" id="KW-1015">Disulfide bond</keyword>
<dbReference type="GO" id="GO:0005576">
    <property type="term" value="C:extracellular region"/>
    <property type="evidence" value="ECO:0007669"/>
    <property type="project" value="UniProtKB-SubCell"/>
</dbReference>
<organism evidence="10 11">
    <name type="scientific">Hymenochirus boettgeri</name>
    <name type="common">Congo dwarf clawed frog</name>
    <dbReference type="NCBI Taxonomy" id="247094"/>
    <lineage>
        <taxon>Eukaryota</taxon>
        <taxon>Metazoa</taxon>
        <taxon>Chordata</taxon>
        <taxon>Craniata</taxon>
        <taxon>Vertebrata</taxon>
        <taxon>Euteleostomi</taxon>
        <taxon>Amphibia</taxon>
        <taxon>Batrachia</taxon>
        <taxon>Anura</taxon>
        <taxon>Pipoidea</taxon>
        <taxon>Pipidae</taxon>
        <taxon>Pipinae</taxon>
        <taxon>Hymenochirus</taxon>
    </lineage>
</organism>
<gene>
    <name evidence="10" type="ORF">GDO86_001396</name>
</gene>
<evidence type="ECO:0000256" key="3">
    <source>
        <dbReference type="ARBA" id="ARBA00011207"/>
    </source>
</evidence>
<keyword evidence="5" id="KW-0372">Hormone</keyword>
<dbReference type="CDD" id="cd04365">
    <property type="entry name" value="IlGF_relaxin_like"/>
    <property type="match status" value="1"/>
</dbReference>
<dbReference type="SMART" id="SM00078">
    <property type="entry name" value="IlGF"/>
    <property type="match status" value="1"/>
</dbReference>
<dbReference type="InterPro" id="IPR016179">
    <property type="entry name" value="Insulin-like"/>
</dbReference>
<dbReference type="SUPFAM" id="SSF56994">
    <property type="entry name" value="Insulin-like"/>
    <property type="match status" value="1"/>
</dbReference>
<comment type="subunit">
    <text evidence="3">Heterodimer of a B chain and an A chain linked by two disulfide bonds.</text>
</comment>
<protein>
    <recommendedName>
        <fullName evidence="9">Insulin-like domain-containing protein</fullName>
    </recommendedName>
</protein>
<dbReference type="EMBL" id="JAACNH010000001">
    <property type="protein sequence ID" value="KAG8455183.1"/>
    <property type="molecule type" value="Genomic_DNA"/>
</dbReference>
<dbReference type="InterPro" id="IPR051777">
    <property type="entry name" value="Insulin-like_neuro_ligands"/>
</dbReference>
<dbReference type="PANTHER" id="PTHR20968:SF4">
    <property type="entry name" value="RELAXIN 3"/>
    <property type="match status" value="1"/>
</dbReference>
<dbReference type="GO" id="GO:0005179">
    <property type="term" value="F:hormone activity"/>
    <property type="evidence" value="ECO:0007669"/>
    <property type="project" value="UniProtKB-KW"/>
</dbReference>
<comment type="subcellular location">
    <subcellularLocation>
        <location evidence="1">Secreted</location>
    </subcellularLocation>
</comment>
<evidence type="ECO:0000256" key="4">
    <source>
        <dbReference type="ARBA" id="ARBA00022525"/>
    </source>
</evidence>
<comment type="similarity">
    <text evidence="2">Belongs to the insulin family.</text>
</comment>
<keyword evidence="8" id="KW-0732">Signal</keyword>
<reference evidence="10" key="1">
    <citation type="thesis" date="2020" institute="ProQuest LLC" country="789 East Eisenhower Parkway, Ann Arbor, MI, USA">
        <title>Comparative Genomics and Chromosome Evolution.</title>
        <authorList>
            <person name="Mudd A.B."/>
        </authorList>
    </citation>
    <scope>NUCLEOTIDE SEQUENCE</scope>
    <source>
        <strain evidence="10">Female2</strain>
        <tissue evidence="10">Blood</tissue>
    </source>
</reference>
<dbReference type="PROSITE" id="PS00262">
    <property type="entry name" value="INSULIN"/>
    <property type="match status" value="1"/>
</dbReference>
<dbReference type="OrthoDB" id="8784777at2759"/>
<dbReference type="InterPro" id="IPR036438">
    <property type="entry name" value="Insulin-like_sf"/>
</dbReference>
<proteinExistence type="inferred from homology"/>
<name>A0A8T2KFM3_9PIPI</name>
<accession>A0A8T2KFM3</accession>
<dbReference type="Proteomes" id="UP000812440">
    <property type="component" value="Chromosome 1"/>
</dbReference>
<evidence type="ECO:0000256" key="8">
    <source>
        <dbReference type="SAM" id="SignalP"/>
    </source>
</evidence>
<feature type="compositionally biased region" description="Polar residues" evidence="7">
    <location>
        <begin position="153"/>
        <end position="172"/>
    </location>
</feature>
<comment type="caution">
    <text evidence="10">The sequence shown here is derived from an EMBL/GenBank/DDBJ whole genome shotgun (WGS) entry which is preliminary data.</text>
</comment>
<evidence type="ECO:0000259" key="9">
    <source>
        <dbReference type="SMART" id="SM00078"/>
    </source>
</evidence>
<feature type="region of interest" description="Disordered" evidence="7">
    <location>
        <begin position="152"/>
        <end position="174"/>
    </location>
</feature>
<evidence type="ECO:0000256" key="2">
    <source>
        <dbReference type="ARBA" id="ARBA00009034"/>
    </source>
</evidence>
<evidence type="ECO:0000313" key="11">
    <source>
        <dbReference type="Proteomes" id="UP000812440"/>
    </source>
</evidence>
<feature type="chain" id="PRO_5035854313" description="Insulin-like domain-containing protein" evidence="8">
    <location>
        <begin position="26"/>
        <end position="203"/>
    </location>
</feature>
<evidence type="ECO:0000256" key="1">
    <source>
        <dbReference type="ARBA" id="ARBA00004613"/>
    </source>
</evidence>
<dbReference type="InterPro" id="IPR022353">
    <property type="entry name" value="Insulin_CS"/>
</dbReference>
<evidence type="ECO:0000256" key="5">
    <source>
        <dbReference type="ARBA" id="ARBA00022702"/>
    </source>
</evidence>
<sequence length="203" mass="23165">MSPLRGAVMFVSLVMLSDLLGEMEAQRSQVPPGDYGMKLCGREFIRAVIFTCGGSRWKRLSLGEESGDRRRDLQSYRHLTGDTIQDYSNKELNQVKLISLSEPRIHTLQNEDFPVNQQVLKESLNTYENYNDYLPITDDFSDYFRQVEDTSRKTQSLSEPHVSAQSDGQPWISSPRRRREMNIGVAGICCKWGCTKAEISTLC</sequence>
<dbReference type="GO" id="GO:0001664">
    <property type="term" value="F:G protein-coupled receptor binding"/>
    <property type="evidence" value="ECO:0007669"/>
    <property type="project" value="TreeGrafter"/>
</dbReference>
<evidence type="ECO:0000256" key="6">
    <source>
        <dbReference type="ARBA" id="ARBA00023157"/>
    </source>
</evidence>
<dbReference type="AlphaFoldDB" id="A0A8T2KFM3"/>